<dbReference type="NCBIfam" id="NF047832">
    <property type="entry name" value="caspase_w_EACC1"/>
    <property type="match status" value="1"/>
</dbReference>
<comment type="caution">
    <text evidence="4">The sequence shown here is derived from an EMBL/GenBank/DDBJ whole genome shotgun (WGS) entry which is preliminary data.</text>
</comment>
<keyword evidence="2" id="KW-0472">Membrane</keyword>
<dbReference type="GO" id="GO:0004197">
    <property type="term" value="F:cysteine-type endopeptidase activity"/>
    <property type="evidence" value="ECO:0007669"/>
    <property type="project" value="InterPro"/>
</dbReference>
<keyword evidence="2" id="KW-1133">Transmembrane helix</keyword>
<organism evidence="4 5">
    <name type="scientific">Micromonospora arida</name>
    <dbReference type="NCBI Taxonomy" id="2203715"/>
    <lineage>
        <taxon>Bacteria</taxon>
        <taxon>Bacillati</taxon>
        <taxon>Actinomycetota</taxon>
        <taxon>Actinomycetes</taxon>
        <taxon>Micromonosporales</taxon>
        <taxon>Micromonosporaceae</taxon>
        <taxon>Micromonospora</taxon>
    </lineage>
</organism>
<accession>A0A3N9XBD8</accession>
<dbReference type="InterPro" id="IPR011600">
    <property type="entry name" value="Pept_C14_caspase"/>
</dbReference>
<gene>
    <name evidence="4" type="ORF">DLJ58_12370</name>
</gene>
<dbReference type="GO" id="GO:0006508">
    <property type="term" value="P:proteolysis"/>
    <property type="evidence" value="ECO:0007669"/>
    <property type="project" value="InterPro"/>
</dbReference>
<feature type="domain" description="Peptidase C14 caspase" evidence="3">
    <location>
        <begin position="111"/>
        <end position="244"/>
    </location>
</feature>
<evidence type="ECO:0000313" key="4">
    <source>
        <dbReference type="EMBL" id="RQX10281.1"/>
    </source>
</evidence>
<name>A0A3N9XBD8_9ACTN</name>
<feature type="compositionally biased region" description="Basic and acidic residues" evidence="1">
    <location>
        <begin position="12"/>
        <end position="37"/>
    </location>
</feature>
<dbReference type="EMBL" id="QGSY01000159">
    <property type="protein sequence ID" value="RQX10281.1"/>
    <property type="molecule type" value="Genomic_DNA"/>
</dbReference>
<keyword evidence="2" id="KW-0812">Transmembrane</keyword>
<feature type="region of interest" description="Disordered" evidence="1">
    <location>
        <begin position="262"/>
        <end position="284"/>
    </location>
</feature>
<feature type="region of interest" description="Disordered" evidence="1">
    <location>
        <begin position="1"/>
        <end position="46"/>
    </location>
</feature>
<dbReference type="AlphaFoldDB" id="A0A3N9XBD8"/>
<evidence type="ECO:0000256" key="1">
    <source>
        <dbReference type="SAM" id="MobiDB-lite"/>
    </source>
</evidence>
<evidence type="ECO:0000259" key="3">
    <source>
        <dbReference type="Pfam" id="PF00656"/>
    </source>
</evidence>
<dbReference type="Pfam" id="PF00656">
    <property type="entry name" value="Peptidase_C14"/>
    <property type="match status" value="1"/>
</dbReference>
<keyword evidence="5" id="KW-1185">Reference proteome</keyword>
<dbReference type="Proteomes" id="UP000266889">
    <property type="component" value="Unassembled WGS sequence"/>
</dbReference>
<evidence type="ECO:0000313" key="5">
    <source>
        <dbReference type="Proteomes" id="UP000266889"/>
    </source>
</evidence>
<reference evidence="4 5" key="1">
    <citation type="submission" date="2018-05" db="EMBL/GenBank/DDBJ databases">
        <title>Micromonospora from Atacama Desert.</title>
        <authorList>
            <person name="Carro L."/>
            <person name="Goodfellow M."/>
            <person name="Klenk H.-P."/>
        </authorList>
    </citation>
    <scope>NUCLEOTIDE SEQUENCE [LARGE SCALE GENOMIC DNA]</scope>
    <source>
        <strain evidence="4 5">LB32</strain>
    </source>
</reference>
<sequence>MAGQPSCQPAAEGHDHPKRKEVGDHRRPRNDRPDRAAIRGRGRVDVPVPDPAESRVLLVGTASYQDESYRALPAVENNLIDLKVAIIDPSIWGLPPDNVKAVLDPWDPKRIIAPLQKAAREATDTLLFYYAGHGYLSPKDSALYLTCNDSSGDNHSSALEYKHIREVVLDSRARRKVVILDCCFSGNVHAQMGVESNLQSIEGAYVLTSTGRNQASTAPPGLRNTAFTDALLILLKGGISSLSNQGFLTLDNIYRELHAGLPRKSYPRPDRRDHGNLSDLPLVRNRAYQPSDRHAAEGPSHPLAPEVSAATAETVPAPQLVVTRDKTRRLRFWRSGPAVVSGLLGTLGGGVVTAVAGGVAGVIAGTTAALLCYVTTVIAEGQDDGFRSR</sequence>
<evidence type="ECO:0000256" key="2">
    <source>
        <dbReference type="SAM" id="Phobius"/>
    </source>
</evidence>
<feature type="compositionally biased region" description="Basic and acidic residues" evidence="1">
    <location>
        <begin position="267"/>
        <end position="276"/>
    </location>
</feature>
<dbReference type="Gene3D" id="3.40.50.1460">
    <property type="match status" value="1"/>
</dbReference>
<feature type="transmembrane region" description="Helical" evidence="2">
    <location>
        <begin position="358"/>
        <end position="379"/>
    </location>
</feature>
<proteinExistence type="predicted"/>
<protein>
    <recommendedName>
        <fullName evidence="3">Peptidase C14 caspase domain-containing protein</fullName>
    </recommendedName>
</protein>
<dbReference type="InterPro" id="IPR029030">
    <property type="entry name" value="Caspase-like_dom_sf"/>
</dbReference>
<dbReference type="SUPFAM" id="SSF52129">
    <property type="entry name" value="Caspase-like"/>
    <property type="match status" value="1"/>
</dbReference>